<reference evidence="9" key="1">
    <citation type="submission" date="2020-11" db="EMBL/GenBank/DDBJ databases">
        <authorList>
            <person name="Tran Van P."/>
        </authorList>
    </citation>
    <scope>NUCLEOTIDE SEQUENCE</scope>
</reference>
<keyword evidence="2" id="KW-0677">Repeat</keyword>
<name>A0A7R9BQV0_9CRUS</name>
<sequence length="206" mass="23726">MWKSGVGIWVGEDVLTRKKRFMCGLLEVPLQMWKSGVGIWVGEDVLTRKKRFMCGFCAEYSSTNSWNVRVHVRKHTGEKPYGCRICGHMFSYKMALVRHMEVAHDINSGVDEEPLVEWRPGANVLKGTDVETRRTRFLCGLCMNYSSLNSSNVRVHVMRHTGERPFQCSVCGRGFIQRNVMTFHMRQSHGLSRNERWSPTRNVAAL</sequence>
<dbReference type="PROSITE" id="PS50157">
    <property type="entry name" value="ZINC_FINGER_C2H2_2"/>
    <property type="match status" value="2"/>
</dbReference>
<evidence type="ECO:0000256" key="5">
    <source>
        <dbReference type="ARBA" id="ARBA00023242"/>
    </source>
</evidence>
<evidence type="ECO:0000256" key="4">
    <source>
        <dbReference type="ARBA" id="ARBA00022833"/>
    </source>
</evidence>
<dbReference type="OrthoDB" id="6376466at2759"/>
<dbReference type="Pfam" id="PF00096">
    <property type="entry name" value="zf-C2H2"/>
    <property type="match status" value="1"/>
</dbReference>
<evidence type="ECO:0000313" key="10">
    <source>
        <dbReference type="Proteomes" id="UP000678499"/>
    </source>
</evidence>
<dbReference type="PANTHER" id="PTHR24388:SF104">
    <property type="entry name" value="AT-RICH BINDING PROTEIN-RELATED"/>
    <property type="match status" value="1"/>
</dbReference>
<dbReference type="GO" id="GO:0000978">
    <property type="term" value="F:RNA polymerase II cis-regulatory region sequence-specific DNA binding"/>
    <property type="evidence" value="ECO:0007669"/>
    <property type="project" value="TreeGrafter"/>
</dbReference>
<keyword evidence="4" id="KW-0862">Zinc</keyword>
<organism evidence="9">
    <name type="scientific">Notodromas monacha</name>
    <dbReference type="NCBI Taxonomy" id="399045"/>
    <lineage>
        <taxon>Eukaryota</taxon>
        <taxon>Metazoa</taxon>
        <taxon>Ecdysozoa</taxon>
        <taxon>Arthropoda</taxon>
        <taxon>Crustacea</taxon>
        <taxon>Oligostraca</taxon>
        <taxon>Ostracoda</taxon>
        <taxon>Podocopa</taxon>
        <taxon>Podocopida</taxon>
        <taxon>Cypridocopina</taxon>
        <taxon>Cypridoidea</taxon>
        <taxon>Cyprididae</taxon>
        <taxon>Notodromas</taxon>
    </lineage>
</organism>
<evidence type="ECO:0000256" key="2">
    <source>
        <dbReference type="ARBA" id="ARBA00022737"/>
    </source>
</evidence>
<dbReference type="InterPro" id="IPR036236">
    <property type="entry name" value="Znf_C2H2_sf"/>
</dbReference>
<accession>A0A7R9BQV0</accession>
<dbReference type="Proteomes" id="UP000678499">
    <property type="component" value="Unassembled WGS sequence"/>
</dbReference>
<dbReference type="PROSITE" id="PS00028">
    <property type="entry name" value="ZINC_FINGER_C2H2_1"/>
    <property type="match status" value="2"/>
</dbReference>
<comment type="similarity">
    <text evidence="6">Belongs to the snail C2H2-type zinc-finger protein family.</text>
</comment>
<evidence type="ECO:0000256" key="6">
    <source>
        <dbReference type="ARBA" id="ARBA00037948"/>
    </source>
</evidence>
<dbReference type="GO" id="GO:0008270">
    <property type="term" value="F:zinc ion binding"/>
    <property type="evidence" value="ECO:0007669"/>
    <property type="project" value="UniProtKB-KW"/>
</dbReference>
<dbReference type="SMART" id="SM00355">
    <property type="entry name" value="ZnF_C2H2"/>
    <property type="match status" value="4"/>
</dbReference>
<dbReference type="Gene3D" id="3.30.160.60">
    <property type="entry name" value="Classic Zinc Finger"/>
    <property type="match status" value="3"/>
</dbReference>
<dbReference type="EMBL" id="CAJPEX010001357">
    <property type="protein sequence ID" value="CAG0918932.1"/>
    <property type="molecule type" value="Genomic_DNA"/>
</dbReference>
<feature type="domain" description="C2H2-type" evidence="8">
    <location>
        <begin position="166"/>
        <end position="194"/>
    </location>
</feature>
<evidence type="ECO:0000256" key="7">
    <source>
        <dbReference type="PROSITE-ProRule" id="PRU00042"/>
    </source>
</evidence>
<keyword evidence="3 7" id="KW-0863">Zinc-finger</keyword>
<dbReference type="FunFam" id="3.30.160.60:FF:000624">
    <property type="entry name" value="zinc finger protein 697"/>
    <property type="match status" value="2"/>
</dbReference>
<keyword evidence="5" id="KW-0539">Nucleus</keyword>
<keyword evidence="10" id="KW-1185">Reference proteome</keyword>
<dbReference type="SUPFAM" id="SSF57667">
    <property type="entry name" value="beta-beta-alpha zinc fingers"/>
    <property type="match status" value="2"/>
</dbReference>
<dbReference type="InterPro" id="IPR013087">
    <property type="entry name" value="Znf_C2H2_type"/>
</dbReference>
<evidence type="ECO:0000313" key="9">
    <source>
        <dbReference type="EMBL" id="CAD7278780.1"/>
    </source>
</evidence>
<evidence type="ECO:0000259" key="8">
    <source>
        <dbReference type="PROSITE" id="PS50157"/>
    </source>
</evidence>
<keyword evidence="1" id="KW-0479">Metal-binding</keyword>
<dbReference type="PANTHER" id="PTHR24388">
    <property type="entry name" value="ZINC FINGER PROTEIN"/>
    <property type="match status" value="1"/>
</dbReference>
<proteinExistence type="inferred from homology"/>
<dbReference type="EMBL" id="OA883394">
    <property type="protein sequence ID" value="CAD7278780.1"/>
    <property type="molecule type" value="Genomic_DNA"/>
</dbReference>
<gene>
    <name evidence="9" type="ORF">NMOB1V02_LOCUS6477</name>
</gene>
<evidence type="ECO:0000256" key="1">
    <source>
        <dbReference type="ARBA" id="ARBA00022723"/>
    </source>
</evidence>
<dbReference type="InterPro" id="IPR050527">
    <property type="entry name" value="Snail/Krueppel_Znf"/>
</dbReference>
<dbReference type="GO" id="GO:0000981">
    <property type="term" value="F:DNA-binding transcription factor activity, RNA polymerase II-specific"/>
    <property type="evidence" value="ECO:0007669"/>
    <property type="project" value="TreeGrafter"/>
</dbReference>
<evidence type="ECO:0000256" key="3">
    <source>
        <dbReference type="ARBA" id="ARBA00022771"/>
    </source>
</evidence>
<dbReference type="AlphaFoldDB" id="A0A7R9BQV0"/>
<protein>
    <recommendedName>
        <fullName evidence="8">C2H2-type domain-containing protein</fullName>
    </recommendedName>
</protein>
<feature type="domain" description="C2H2-type" evidence="8">
    <location>
        <begin position="81"/>
        <end position="104"/>
    </location>
</feature>